<dbReference type="RefSeq" id="WP_164211685.1">
    <property type="nucleotide sequence ID" value="NZ_JAAGSC010000042.1"/>
</dbReference>
<dbReference type="EMBL" id="JAAGSC010000042">
    <property type="protein sequence ID" value="NDY96283.1"/>
    <property type="molecule type" value="Genomic_DNA"/>
</dbReference>
<evidence type="ECO:0000313" key="2">
    <source>
        <dbReference type="Proteomes" id="UP000484885"/>
    </source>
</evidence>
<proteinExistence type="predicted"/>
<accession>A0A845UWQ1</accession>
<keyword evidence="2" id="KW-1185">Reference proteome</keyword>
<dbReference type="InterPro" id="IPR021466">
    <property type="entry name" value="Put_rhamnosyl_transferase"/>
</dbReference>
<gene>
    <name evidence="1" type="ORF">G3I74_11135</name>
</gene>
<dbReference type="Pfam" id="PF11316">
    <property type="entry name" value="Rhamno_transf"/>
    <property type="match status" value="1"/>
</dbReference>
<evidence type="ECO:0000313" key="1">
    <source>
        <dbReference type="EMBL" id="NDY96283.1"/>
    </source>
</evidence>
<sequence>MNERDAPVMVGVTRFSVFDRERKFWRIGRETGDDLAAFKKALFSEERLRSRLHIFLVYSLPILQRFANLNPNYRHVVGYSEELPINYLSALLEALNRHSFIIPVPHHPDLLDPLQYGDVKNLLEASSEKETVPLGVFRLDDDDVLGSLWMSRAMPFVKASFGGMIYAPSLGLYGELCGESLKYKNFRKVHNRMLAIGWMRIGCYSKKSQELILPEQNIPHKKADLLYPAVCDATYPAWVYTWHQHNDSIFGSRDSVGELSQIMKSGVEVDFCIEEHFQSISYHRPG</sequence>
<name>A0A845UWQ1_9GAMM</name>
<organism evidence="1 2">
    <name type="scientific">Wenzhouxiangella limi</name>
    <dbReference type="NCBI Taxonomy" id="2707351"/>
    <lineage>
        <taxon>Bacteria</taxon>
        <taxon>Pseudomonadati</taxon>
        <taxon>Pseudomonadota</taxon>
        <taxon>Gammaproteobacteria</taxon>
        <taxon>Chromatiales</taxon>
        <taxon>Wenzhouxiangellaceae</taxon>
        <taxon>Wenzhouxiangella</taxon>
    </lineage>
</organism>
<dbReference type="Proteomes" id="UP000484885">
    <property type="component" value="Unassembled WGS sequence"/>
</dbReference>
<dbReference type="AlphaFoldDB" id="A0A845UWQ1"/>
<protein>
    <submittedName>
        <fullName evidence="1">Uncharacterized protein</fullName>
    </submittedName>
</protein>
<reference evidence="1 2" key="1">
    <citation type="submission" date="2020-02" db="EMBL/GenBank/DDBJ databases">
        <authorList>
            <person name="Zhang X.-Y."/>
        </authorList>
    </citation>
    <scope>NUCLEOTIDE SEQUENCE [LARGE SCALE GENOMIC DNA]</scope>
    <source>
        <strain evidence="1 2">C33</strain>
    </source>
</reference>
<comment type="caution">
    <text evidence="1">The sequence shown here is derived from an EMBL/GenBank/DDBJ whole genome shotgun (WGS) entry which is preliminary data.</text>
</comment>